<dbReference type="SUPFAM" id="SSF47587">
    <property type="entry name" value="Domain of poly(ADP-ribose) polymerase"/>
    <property type="match status" value="1"/>
</dbReference>
<dbReference type="EMBL" id="JAEACU010000002">
    <property type="protein sequence ID" value="KAH7541752.1"/>
    <property type="molecule type" value="Genomic_DNA"/>
</dbReference>
<feature type="domain" description="WGR" evidence="22">
    <location>
        <begin position="381"/>
        <end position="481"/>
    </location>
</feature>
<evidence type="ECO:0000259" key="18">
    <source>
        <dbReference type="PROSITE" id="PS50172"/>
    </source>
</evidence>
<dbReference type="Pfam" id="PF21728">
    <property type="entry name" value="PADR1_N"/>
    <property type="match status" value="1"/>
</dbReference>
<dbReference type="SMART" id="SM01335">
    <property type="entry name" value="PADR1"/>
    <property type="match status" value="1"/>
</dbReference>
<dbReference type="PROSITE" id="PS51977">
    <property type="entry name" value="WGR"/>
    <property type="match status" value="1"/>
</dbReference>
<dbReference type="InterPro" id="IPR004102">
    <property type="entry name" value="Poly(ADP-ribose)pol_reg_dom"/>
</dbReference>
<keyword evidence="13" id="KW-0539">Nucleus</keyword>
<keyword evidence="12" id="KW-0238">DNA-binding</keyword>
<dbReference type="InterPro" id="IPR036930">
    <property type="entry name" value="WGR_dom_sf"/>
</dbReference>
<dbReference type="Gene3D" id="2.20.25.630">
    <property type="match status" value="1"/>
</dbReference>
<keyword evidence="11 16" id="KW-0520">NAD</keyword>
<evidence type="ECO:0000256" key="2">
    <source>
        <dbReference type="ARBA" id="ARBA00000459"/>
    </source>
</evidence>
<proteinExistence type="inferred from homology"/>
<evidence type="ECO:0000256" key="3">
    <source>
        <dbReference type="ARBA" id="ARBA00004123"/>
    </source>
</evidence>
<dbReference type="InterPro" id="IPR012317">
    <property type="entry name" value="Poly(ADP-ribose)pol_cat_dom"/>
</dbReference>
<dbReference type="GO" id="GO:0070212">
    <property type="term" value="P:protein poly-ADP-ribosylation"/>
    <property type="evidence" value="ECO:0007669"/>
    <property type="project" value="TreeGrafter"/>
</dbReference>
<keyword evidence="7" id="KW-0479">Metal-binding</keyword>
<dbReference type="GO" id="GO:0003677">
    <property type="term" value="F:DNA binding"/>
    <property type="evidence" value="ECO:0007669"/>
    <property type="project" value="UniProtKB-KW"/>
</dbReference>
<dbReference type="Pfam" id="PF00644">
    <property type="entry name" value="PARP"/>
    <property type="match status" value="1"/>
</dbReference>
<name>A0A978VSF7_ZIZJJ</name>
<dbReference type="CDD" id="cd17747">
    <property type="entry name" value="BRCT_PARP1"/>
    <property type="match status" value="1"/>
</dbReference>
<dbReference type="FunFam" id="3.90.228.10:FF:000010">
    <property type="entry name" value="Poly [ADP-ribose] polymerase"/>
    <property type="match status" value="1"/>
</dbReference>
<evidence type="ECO:0000256" key="12">
    <source>
        <dbReference type="ARBA" id="ARBA00023125"/>
    </source>
</evidence>
<dbReference type="SUPFAM" id="SSF56399">
    <property type="entry name" value="ADP-ribosylation"/>
    <property type="match status" value="1"/>
</dbReference>
<keyword evidence="4 16" id="KW-0328">Glycosyltransferase</keyword>
<protein>
    <recommendedName>
        <fullName evidence="16">Poly [ADP-ribose] polymerase</fullName>
        <shortName evidence="16">PARP</shortName>
        <ecNumber evidence="16">2.4.2.-</ecNumber>
    </recommendedName>
</protein>
<evidence type="ECO:0000259" key="20">
    <source>
        <dbReference type="PROSITE" id="PS51059"/>
    </source>
</evidence>
<dbReference type="InterPro" id="IPR008893">
    <property type="entry name" value="WGR_domain"/>
</dbReference>
<comment type="subcellular location">
    <subcellularLocation>
        <location evidence="3">Nucleus</location>
    </subcellularLocation>
</comment>
<dbReference type="InterPro" id="IPR049296">
    <property type="entry name" value="PARP1-like_PADR1_N"/>
</dbReference>
<dbReference type="FunFam" id="1.20.142.10:FF:000004">
    <property type="entry name" value="Poly [ADP-ribose] polymerase"/>
    <property type="match status" value="1"/>
</dbReference>
<feature type="region of interest" description="Disordered" evidence="17">
    <location>
        <begin position="62"/>
        <end position="118"/>
    </location>
</feature>
<keyword evidence="8" id="KW-0013">ADP-ribosylation</keyword>
<keyword evidence="9" id="KW-0863">Zinc-finger</keyword>
<gene>
    <name evidence="23" type="ORF">FEM48_Zijuj02G0001100</name>
</gene>
<dbReference type="Proteomes" id="UP000813462">
    <property type="component" value="Unassembled WGS sequence"/>
</dbReference>
<dbReference type="InterPro" id="IPR050800">
    <property type="entry name" value="ARTD/PARP"/>
</dbReference>
<dbReference type="InterPro" id="IPR001357">
    <property type="entry name" value="BRCT_dom"/>
</dbReference>
<dbReference type="PROSITE" id="PS51060">
    <property type="entry name" value="PARP_ALPHA_HD"/>
    <property type="match status" value="1"/>
</dbReference>
<evidence type="ECO:0000259" key="21">
    <source>
        <dbReference type="PROSITE" id="PS51060"/>
    </source>
</evidence>
<dbReference type="GO" id="GO:0016779">
    <property type="term" value="F:nucleotidyltransferase activity"/>
    <property type="evidence" value="ECO:0007669"/>
    <property type="project" value="UniProtKB-KW"/>
</dbReference>
<dbReference type="GO" id="GO:0008270">
    <property type="term" value="F:zinc ion binding"/>
    <property type="evidence" value="ECO:0007669"/>
    <property type="project" value="UniProtKB-KW"/>
</dbReference>
<dbReference type="PROSITE" id="PS50800">
    <property type="entry name" value="SAP"/>
    <property type="match status" value="1"/>
</dbReference>
<dbReference type="Gene3D" id="1.20.142.10">
    <property type="entry name" value="Poly(ADP-ribose) polymerase, regulatory domain"/>
    <property type="match status" value="1"/>
</dbReference>
<dbReference type="InterPro" id="IPR038650">
    <property type="entry name" value="PADR1_C_dom_sf"/>
</dbReference>
<dbReference type="PROSITE" id="PS51059">
    <property type="entry name" value="PARP_CATALYTIC"/>
    <property type="match status" value="1"/>
</dbReference>
<dbReference type="Pfam" id="PF05406">
    <property type="entry name" value="WGR"/>
    <property type="match status" value="1"/>
</dbReference>
<evidence type="ECO:0000259" key="19">
    <source>
        <dbReference type="PROSITE" id="PS50800"/>
    </source>
</evidence>
<evidence type="ECO:0000256" key="6">
    <source>
        <dbReference type="ARBA" id="ARBA00022695"/>
    </source>
</evidence>
<evidence type="ECO:0000256" key="16">
    <source>
        <dbReference type="RuleBase" id="RU362114"/>
    </source>
</evidence>
<evidence type="ECO:0000313" key="23">
    <source>
        <dbReference type="EMBL" id="KAH7541752.1"/>
    </source>
</evidence>
<dbReference type="CDD" id="cd08001">
    <property type="entry name" value="WGR_PARP1_like"/>
    <property type="match status" value="1"/>
</dbReference>
<dbReference type="Pfam" id="PF02877">
    <property type="entry name" value="PARP_reg"/>
    <property type="match status" value="1"/>
</dbReference>
<feature type="domain" description="PARP alpha-helical" evidence="21">
    <location>
        <begin position="508"/>
        <end position="627"/>
    </location>
</feature>
<comment type="similarity">
    <text evidence="14">Belongs to the ARTD/PARP family.</text>
</comment>
<dbReference type="Pfam" id="PF08063">
    <property type="entry name" value="Zn_ribbon_PADR1"/>
    <property type="match status" value="1"/>
</dbReference>
<dbReference type="InterPro" id="IPR036616">
    <property type="entry name" value="Poly(ADP-ribose)pol_reg_dom_sf"/>
</dbReference>
<evidence type="ECO:0000256" key="15">
    <source>
        <dbReference type="ARBA" id="ARBA00024945"/>
    </source>
</evidence>
<dbReference type="GO" id="GO:0003950">
    <property type="term" value="F:NAD+ poly-ADP-ribosyltransferase activity"/>
    <property type="evidence" value="ECO:0007669"/>
    <property type="project" value="UniProtKB-UniRule"/>
</dbReference>
<evidence type="ECO:0000256" key="8">
    <source>
        <dbReference type="ARBA" id="ARBA00022765"/>
    </source>
</evidence>
<evidence type="ECO:0000256" key="10">
    <source>
        <dbReference type="ARBA" id="ARBA00022833"/>
    </source>
</evidence>
<dbReference type="PROSITE" id="PS52007">
    <property type="entry name" value="PADR1"/>
    <property type="match status" value="1"/>
</dbReference>
<evidence type="ECO:0000256" key="13">
    <source>
        <dbReference type="ARBA" id="ARBA00023242"/>
    </source>
</evidence>
<dbReference type="InterPro" id="IPR003034">
    <property type="entry name" value="SAP_dom"/>
</dbReference>
<comment type="caution">
    <text evidence="23">The sequence shown here is derived from an EMBL/GenBank/DDBJ whole genome shotgun (WGS) entry which is preliminary data.</text>
</comment>
<keyword evidence="6" id="KW-0548">Nucleotidyltransferase</keyword>
<reference evidence="23" key="1">
    <citation type="journal article" date="2021" name="Front. Plant Sci.">
        <title>Chromosome-Scale Genome Assembly for Chinese Sour Jujube and Insights Into Its Genome Evolution and Domestication Signature.</title>
        <authorList>
            <person name="Shen L.-Y."/>
            <person name="Luo H."/>
            <person name="Wang X.-L."/>
            <person name="Wang X.-M."/>
            <person name="Qiu X.-J."/>
            <person name="Liu H."/>
            <person name="Zhou S.-S."/>
            <person name="Jia K.-H."/>
            <person name="Nie S."/>
            <person name="Bao Y.-T."/>
            <person name="Zhang R.-G."/>
            <person name="Yun Q.-Z."/>
            <person name="Chai Y.-H."/>
            <person name="Lu J.-Y."/>
            <person name="Li Y."/>
            <person name="Zhao S.-W."/>
            <person name="Mao J.-F."/>
            <person name="Jia S.-G."/>
            <person name="Mao Y.-M."/>
        </authorList>
    </citation>
    <scope>NUCLEOTIDE SEQUENCE</scope>
    <source>
        <strain evidence="23">AT0</strain>
        <tissue evidence="23">Leaf</tissue>
    </source>
</reference>
<dbReference type="PROSITE" id="PS50172">
    <property type="entry name" value="BRCT"/>
    <property type="match status" value="1"/>
</dbReference>
<dbReference type="SMART" id="SM00773">
    <property type="entry name" value="WGR"/>
    <property type="match status" value="1"/>
</dbReference>
<evidence type="ECO:0000256" key="9">
    <source>
        <dbReference type="ARBA" id="ARBA00022771"/>
    </source>
</evidence>
<dbReference type="GO" id="GO:1990404">
    <property type="term" value="F:NAD+-protein mono-ADP-ribosyltransferase activity"/>
    <property type="evidence" value="ECO:0007669"/>
    <property type="project" value="TreeGrafter"/>
</dbReference>
<evidence type="ECO:0000256" key="1">
    <source>
        <dbReference type="ARBA" id="ARBA00000438"/>
    </source>
</evidence>
<dbReference type="Gene3D" id="3.90.228.10">
    <property type="match status" value="1"/>
</dbReference>
<dbReference type="PANTHER" id="PTHR10459">
    <property type="entry name" value="DNA LIGASE"/>
    <property type="match status" value="1"/>
</dbReference>
<accession>A0A978VSF7</accession>
<dbReference type="InterPro" id="IPR012982">
    <property type="entry name" value="PARP1-like_PADR1_Zn_ribbon"/>
</dbReference>
<organism evidence="23 24">
    <name type="scientific">Ziziphus jujuba var. spinosa</name>
    <dbReference type="NCBI Taxonomy" id="714518"/>
    <lineage>
        <taxon>Eukaryota</taxon>
        <taxon>Viridiplantae</taxon>
        <taxon>Streptophyta</taxon>
        <taxon>Embryophyta</taxon>
        <taxon>Tracheophyta</taxon>
        <taxon>Spermatophyta</taxon>
        <taxon>Magnoliopsida</taxon>
        <taxon>eudicotyledons</taxon>
        <taxon>Gunneridae</taxon>
        <taxon>Pentapetalae</taxon>
        <taxon>rosids</taxon>
        <taxon>fabids</taxon>
        <taxon>Rosales</taxon>
        <taxon>Rhamnaceae</taxon>
        <taxon>Paliureae</taxon>
        <taxon>Ziziphus</taxon>
    </lineage>
</organism>
<comment type="function">
    <text evidence="15">Involved in the base excision repair (BER) pathway, by catalyzing the poly(ADP-ribosyl)ation of a limited number of acceptor proteins involved in chromatin architecture and in DNA metabolism. This modification follows DNA damages and appears as an obligatory step in a detection/signaling pathway leading to the reparation of DNA strand breaks.</text>
</comment>
<dbReference type="PANTHER" id="PTHR10459:SF106">
    <property type="entry name" value="PROTEIN ADP-RIBOSYLTRANSFERASE PARP3"/>
    <property type="match status" value="1"/>
</dbReference>
<feature type="compositionally biased region" description="Low complexity" evidence="17">
    <location>
        <begin position="105"/>
        <end position="117"/>
    </location>
</feature>
<dbReference type="GO" id="GO:0006302">
    <property type="term" value="P:double-strand break repair"/>
    <property type="evidence" value="ECO:0007669"/>
    <property type="project" value="TreeGrafter"/>
</dbReference>
<dbReference type="SMART" id="SM00292">
    <property type="entry name" value="BRCT"/>
    <property type="match status" value="1"/>
</dbReference>
<dbReference type="GO" id="GO:0005730">
    <property type="term" value="C:nucleolus"/>
    <property type="evidence" value="ECO:0007669"/>
    <property type="project" value="TreeGrafter"/>
</dbReference>
<evidence type="ECO:0000313" key="24">
    <source>
        <dbReference type="Proteomes" id="UP000813462"/>
    </source>
</evidence>
<comment type="catalytic activity">
    <reaction evidence="1">
        <text>L-aspartyl-[protein] + NAD(+) = 4-O-(ADP-D-ribosyl)-L-aspartyl-[protein] + nicotinamide</text>
        <dbReference type="Rhea" id="RHEA:54424"/>
        <dbReference type="Rhea" id="RHEA-COMP:9867"/>
        <dbReference type="Rhea" id="RHEA-COMP:13832"/>
        <dbReference type="ChEBI" id="CHEBI:17154"/>
        <dbReference type="ChEBI" id="CHEBI:29961"/>
        <dbReference type="ChEBI" id="CHEBI:57540"/>
        <dbReference type="ChEBI" id="CHEBI:138102"/>
    </reaction>
</comment>
<comment type="catalytic activity">
    <reaction evidence="2">
        <text>L-glutamyl-[protein] + NAD(+) = 5-O-(ADP-D-ribosyl)-L-glutamyl-[protein] + nicotinamide</text>
        <dbReference type="Rhea" id="RHEA:58224"/>
        <dbReference type="Rhea" id="RHEA-COMP:10208"/>
        <dbReference type="Rhea" id="RHEA-COMP:15089"/>
        <dbReference type="ChEBI" id="CHEBI:17154"/>
        <dbReference type="ChEBI" id="CHEBI:29973"/>
        <dbReference type="ChEBI" id="CHEBI:57540"/>
        <dbReference type="ChEBI" id="CHEBI:142540"/>
    </reaction>
</comment>
<feature type="domain" description="PARP catalytic" evidence="20">
    <location>
        <begin position="636"/>
        <end position="867"/>
    </location>
</feature>
<evidence type="ECO:0000256" key="17">
    <source>
        <dbReference type="SAM" id="MobiDB-lite"/>
    </source>
</evidence>
<evidence type="ECO:0000256" key="4">
    <source>
        <dbReference type="ARBA" id="ARBA00022676"/>
    </source>
</evidence>
<feature type="domain" description="SAP" evidence="19">
    <location>
        <begin position="128"/>
        <end position="162"/>
    </location>
</feature>
<evidence type="ECO:0000256" key="11">
    <source>
        <dbReference type="ARBA" id="ARBA00023027"/>
    </source>
</evidence>
<sequence>MLCLPSAMSIPNKLSISQITMKHQIMDTVRLDAEDPWIHPPNAERVFDRLLIVPPVNGLERKVHETRSHSHAPVEEDKVMTRKQKAENKAHESEQTPKKAKAESDNNNGNPNGKSSSQEFEDFCKAIDEHLSVSQLREVLESNGLDSSGPDHVIIRKCQDLLFYGALEKCPVCNGNLEYNGKRYSCTGSYSEWSSCTFTTKVPPRKDGPIKLTNSLLNSAVSDLIKRYGDASRRPQRDLGGADKPFAAMTISLMGRLSRTHNYWKKEIEKHGGKVANSVIGVNCLVASSAERDRGGTSKLAEAMERGISIVREEWLLDSIEKQEAQPLEAYEIVHDLTVDGKGVPWDKQDPSEEALESMSAELKLYGKRGVYKDTKLQDQGGKIFEKDGILYNCAFYLCDLGRGLNHYCIMQLIMVSEHHPHLYYKKGRVGDDPNAEERLEEWENVNNAVKEFVRLFEEVTGNEFEPWEREKKFQKKPSKFYPIDMDDGVEVRHGGLGLRQLGIAAIHCRLEPVVANFMKVLCSQEIYKYSLMEMGLDSPDLPIGMVSKVHLRRCEEVLLEFIEKVKSMKEKGQKAEAVWSDFSQRWFTLMPSTRPFIFRDYQEISDHAASALETIRDITVASHLIGDMSGSTIDDPLSDRYNKLGCSISPLEKNSDDYKMILNYLDKTYEPVKLGDIEYGVSVDNIFVVESKACPSLDEIKKLPNKVLLWCGTRSSNLMRHLHKGFLPAICSLPVPGYMFGRAIVCSDAAAEAARYGFTAVDRPEGFLVLAVASLGDQVTEFTSPPEDTKSLEEKKMGVKGLGRKRTEESEHFNWEGDVKVPCGRLVSSEHKDALLEYNEYAVYDPKQVSIRFLVGVKFEEKDAVMETEE</sequence>
<evidence type="ECO:0000256" key="14">
    <source>
        <dbReference type="ARBA" id="ARBA00024347"/>
    </source>
</evidence>
<dbReference type="SUPFAM" id="SSF52113">
    <property type="entry name" value="BRCT domain"/>
    <property type="match status" value="1"/>
</dbReference>
<dbReference type="Pfam" id="PF00533">
    <property type="entry name" value="BRCT"/>
    <property type="match status" value="1"/>
</dbReference>
<feature type="domain" description="BRCT" evidence="18">
    <location>
        <begin position="241"/>
        <end position="333"/>
    </location>
</feature>
<dbReference type="Gene3D" id="3.40.50.10190">
    <property type="entry name" value="BRCT domain"/>
    <property type="match status" value="1"/>
</dbReference>
<keyword evidence="10" id="KW-0862">Zinc</keyword>
<dbReference type="CDD" id="cd01437">
    <property type="entry name" value="parp_like"/>
    <property type="match status" value="1"/>
</dbReference>
<dbReference type="InterPro" id="IPR036420">
    <property type="entry name" value="BRCT_dom_sf"/>
</dbReference>
<dbReference type="SUPFAM" id="SSF142921">
    <property type="entry name" value="WGR domain-like"/>
    <property type="match status" value="1"/>
</dbReference>
<evidence type="ECO:0000256" key="5">
    <source>
        <dbReference type="ARBA" id="ARBA00022679"/>
    </source>
</evidence>
<dbReference type="AlphaFoldDB" id="A0A978VSF7"/>
<dbReference type="Gene3D" id="1.10.20.130">
    <property type="match status" value="1"/>
</dbReference>
<evidence type="ECO:0000256" key="7">
    <source>
        <dbReference type="ARBA" id="ARBA00022723"/>
    </source>
</evidence>
<dbReference type="EC" id="2.4.2.-" evidence="16"/>
<evidence type="ECO:0000259" key="22">
    <source>
        <dbReference type="PROSITE" id="PS51977"/>
    </source>
</evidence>
<keyword evidence="5 16" id="KW-0808">Transferase</keyword>
<feature type="compositionally biased region" description="Basic and acidic residues" evidence="17">
    <location>
        <begin position="62"/>
        <end position="104"/>
    </location>
</feature>